<evidence type="ECO:0000256" key="1">
    <source>
        <dbReference type="SAM" id="Phobius"/>
    </source>
</evidence>
<organism evidence="2">
    <name type="scientific">Culex pipiens</name>
    <name type="common">House mosquito</name>
    <dbReference type="NCBI Taxonomy" id="7175"/>
    <lineage>
        <taxon>Eukaryota</taxon>
        <taxon>Metazoa</taxon>
        <taxon>Ecdysozoa</taxon>
        <taxon>Arthropoda</taxon>
        <taxon>Hexapoda</taxon>
        <taxon>Insecta</taxon>
        <taxon>Pterygota</taxon>
        <taxon>Neoptera</taxon>
        <taxon>Endopterygota</taxon>
        <taxon>Diptera</taxon>
        <taxon>Nematocera</taxon>
        <taxon>Culicoidea</taxon>
        <taxon>Culicidae</taxon>
        <taxon>Culicinae</taxon>
        <taxon>Culicini</taxon>
        <taxon>Culex</taxon>
        <taxon>Culex</taxon>
    </lineage>
</organism>
<accession>A0A8D8AKZ2</accession>
<keyword evidence="1" id="KW-0472">Membrane</keyword>
<sequence length="294" mass="32253">MHHSSLWSIISGVNIIHFFFFFLHLIQLPSVRSRSSLLLGLPLTILGRLFRRSAGVLLLANNALNRSLVHRHRVRISTGSTRRRSRSRAPRISRRRFLRKQSTELFLVNKVARVQQATESSGTAGLSTGRRTNSEPLVDVRSDLLFDRVRHGVLNSAEDTTEEATATAASWRRRFRAGHHNISTSAVKLTAIASVVRRTTSTTTTTTAVIVVSSSGILGLGGLSGLSGWERGVGILVRVVATVVVTRGTVVGDGLGGVQTETGEDIIVRRRRRSRLGTVRSVTVQVGVRVWREG</sequence>
<proteinExistence type="predicted"/>
<keyword evidence="1" id="KW-1133">Transmembrane helix</keyword>
<name>A0A8D8AKZ2_CULPI</name>
<protein>
    <submittedName>
        <fullName evidence="2">(northern house mosquito) hypothetical protein</fullName>
    </submittedName>
</protein>
<evidence type="ECO:0000313" key="2">
    <source>
        <dbReference type="EMBL" id="CAG6458987.1"/>
    </source>
</evidence>
<dbReference type="EMBL" id="HBUE01036674">
    <property type="protein sequence ID" value="CAG6458987.1"/>
    <property type="molecule type" value="Transcribed_RNA"/>
</dbReference>
<feature type="transmembrane region" description="Helical" evidence="1">
    <location>
        <begin position="6"/>
        <end position="26"/>
    </location>
</feature>
<keyword evidence="1" id="KW-0812">Transmembrane</keyword>
<reference evidence="2" key="1">
    <citation type="submission" date="2021-05" db="EMBL/GenBank/DDBJ databases">
        <authorList>
            <person name="Alioto T."/>
            <person name="Alioto T."/>
            <person name="Gomez Garrido J."/>
        </authorList>
    </citation>
    <scope>NUCLEOTIDE SEQUENCE</scope>
</reference>
<dbReference type="AlphaFoldDB" id="A0A8D8AKZ2"/>